<evidence type="ECO:0000256" key="9">
    <source>
        <dbReference type="ARBA" id="ARBA00022982"/>
    </source>
</evidence>
<feature type="transmembrane region" description="Helical" evidence="16">
    <location>
        <begin position="167"/>
        <end position="189"/>
    </location>
</feature>
<evidence type="ECO:0000256" key="5">
    <source>
        <dbReference type="ARBA" id="ARBA00022660"/>
    </source>
</evidence>
<feature type="transmembrane region" description="Helical" evidence="16">
    <location>
        <begin position="311"/>
        <end position="331"/>
    </location>
</feature>
<keyword evidence="11 16" id="KW-0520">NAD</keyword>
<keyword evidence="5" id="KW-0679">Respiratory chain</keyword>
<feature type="transmembrane region" description="Helical" evidence="16">
    <location>
        <begin position="80"/>
        <end position="101"/>
    </location>
</feature>
<feature type="transmembrane region" description="Helical" evidence="16">
    <location>
        <begin position="648"/>
        <end position="665"/>
    </location>
</feature>
<feature type="transmembrane region" description="Helical" evidence="16">
    <location>
        <begin position="113"/>
        <end position="130"/>
    </location>
</feature>
<dbReference type="GO" id="GO:0005743">
    <property type="term" value="C:mitochondrial inner membrane"/>
    <property type="evidence" value="ECO:0007669"/>
    <property type="project" value="UniProtKB-SubCell"/>
</dbReference>
<evidence type="ECO:0000256" key="17">
    <source>
        <dbReference type="SAM" id="SignalP"/>
    </source>
</evidence>
<comment type="function">
    <text evidence="16">Core subunit of the mitochondrial membrane respiratory chain NADH dehydrogenase (Complex I) which catalyzes electron transfer from NADH through the respiratory chain, using ubiquinone as an electron acceptor. Essential for the catalytic activity and assembly of complex I.</text>
</comment>
<dbReference type="EMBL" id="MN956530">
    <property type="protein sequence ID" value="QII42438.1"/>
    <property type="molecule type" value="Genomic_DNA"/>
</dbReference>
<feature type="transmembrane region" description="Helical" evidence="16">
    <location>
        <begin position="380"/>
        <end position="401"/>
    </location>
</feature>
<dbReference type="EC" id="7.1.1.2" evidence="2 16"/>
<feature type="transmembrane region" description="Helical" evidence="16">
    <location>
        <begin position="421"/>
        <end position="443"/>
    </location>
</feature>
<evidence type="ECO:0000259" key="18">
    <source>
        <dbReference type="Pfam" id="PF00361"/>
    </source>
</evidence>
<dbReference type="NCBIfam" id="TIGR01974">
    <property type="entry name" value="NDH_I_L"/>
    <property type="match status" value="1"/>
</dbReference>
<evidence type="ECO:0000256" key="4">
    <source>
        <dbReference type="ARBA" id="ARBA00022448"/>
    </source>
</evidence>
<comment type="catalytic activity">
    <reaction evidence="15 16">
        <text>a ubiquinone + NADH + 5 H(+)(in) = a ubiquinol + NAD(+) + 4 H(+)(out)</text>
        <dbReference type="Rhea" id="RHEA:29091"/>
        <dbReference type="Rhea" id="RHEA-COMP:9565"/>
        <dbReference type="Rhea" id="RHEA-COMP:9566"/>
        <dbReference type="ChEBI" id="CHEBI:15378"/>
        <dbReference type="ChEBI" id="CHEBI:16389"/>
        <dbReference type="ChEBI" id="CHEBI:17976"/>
        <dbReference type="ChEBI" id="CHEBI:57540"/>
        <dbReference type="ChEBI" id="CHEBI:57945"/>
        <dbReference type="EC" id="7.1.1.2"/>
    </reaction>
</comment>
<gene>
    <name evidence="21" type="primary">nad5</name>
</gene>
<dbReference type="InterPro" id="IPR001750">
    <property type="entry name" value="ND/Mrp_TM"/>
</dbReference>
<feature type="transmembrane region" description="Helical" evidence="16">
    <location>
        <begin position="283"/>
        <end position="304"/>
    </location>
</feature>
<feature type="transmembrane region" description="Helical" evidence="16">
    <location>
        <begin position="136"/>
        <end position="155"/>
    </location>
</feature>
<keyword evidence="12 16" id="KW-0830">Ubiquinone</keyword>
<keyword evidence="4 16" id="KW-0813">Transport</keyword>
<feature type="signal peptide" evidence="17">
    <location>
        <begin position="1"/>
        <end position="16"/>
    </location>
</feature>
<organism evidence="21">
    <name type="scientific">Phaeodactylum tricornutum</name>
    <name type="common">Diatom</name>
    <dbReference type="NCBI Taxonomy" id="2850"/>
    <lineage>
        <taxon>Eukaryota</taxon>
        <taxon>Sar</taxon>
        <taxon>Stramenopiles</taxon>
        <taxon>Ochrophyta</taxon>
        <taxon>Bacillariophyta</taxon>
        <taxon>Bacillariophyceae</taxon>
        <taxon>Bacillariophycidae</taxon>
        <taxon>Naviculales</taxon>
        <taxon>Phaeodactylaceae</taxon>
        <taxon>Phaeodactylum</taxon>
    </lineage>
</organism>
<evidence type="ECO:0000256" key="10">
    <source>
        <dbReference type="ARBA" id="ARBA00022989"/>
    </source>
</evidence>
<feature type="chain" id="PRO_5033696541" description="NADH-ubiquinone oxidoreductase chain 5" evidence="17">
    <location>
        <begin position="17"/>
        <end position="671"/>
    </location>
</feature>
<dbReference type="GeneID" id="11542540"/>
<dbReference type="SMR" id="F1DGQ5"/>
<feature type="domain" description="NADH:quinone oxidoreductase/Mrp antiporter transmembrane" evidence="18">
    <location>
        <begin position="130"/>
        <end position="417"/>
    </location>
</feature>
<reference evidence="21" key="2">
    <citation type="submission" date="2011-01" db="EMBL/GenBank/DDBJ databases">
        <authorList>
            <person name="Oudot-Le Secq M.-P."/>
            <person name="Green B.R."/>
        </authorList>
    </citation>
    <scope>NUCLEOTIDE SEQUENCE</scope>
</reference>
<evidence type="ECO:0000259" key="19">
    <source>
        <dbReference type="Pfam" id="PF00662"/>
    </source>
</evidence>
<keyword evidence="14 16" id="KW-0472">Membrane</keyword>
<evidence type="ECO:0000256" key="8">
    <source>
        <dbReference type="ARBA" id="ARBA00022967"/>
    </source>
</evidence>
<feature type="transmembrane region" description="Helical" evidence="16">
    <location>
        <begin position="516"/>
        <end position="538"/>
    </location>
</feature>
<feature type="domain" description="NADH-Ubiquinone oxidoreductase (complex I) chain 5 N-terminal" evidence="19">
    <location>
        <begin position="64"/>
        <end position="114"/>
    </location>
</feature>
<dbReference type="InterPro" id="IPR010934">
    <property type="entry name" value="NADH_DH_su5_C"/>
</dbReference>
<evidence type="ECO:0000313" key="21">
    <source>
        <dbReference type="EMBL" id="ADY18533.1"/>
    </source>
</evidence>
<dbReference type="InterPro" id="IPR003945">
    <property type="entry name" value="NU5C-like"/>
</dbReference>
<feature type="transmembrane region" description="Helical" evidence="16">
    <location>
        <begin position="253"/>
        <end position="271"/>
    </location>
</feature>
<sequence>MYLLVVFLSAIGSCFAGLFGKHLGPLGSIFVTTSCLFLSLFISFFIFYEVALSNSVVYIKLTTWISSEVLHVDWGFMFDSLTATMCIVVISISFLVHLYSVEYMSHDPHLPRFMSYLSLFTFFMLILVTADNFIQMFVGWEGVGLCSYLLINFWFTRIQANKAAIKAMIINRIGDFSLLIGIILIFANYKSVDYATVAILSPFFKNSSASFLNFNLELLTTIGIFLFLGAVGKSAQLGLHTWLPDAMEGPTPVSALIHAATMVTAGVFLIVRSSFIYEHTFSVLEFIAILGATTSLFASTTGLLQNDLKRVIAYSTCSQLGYMVFACGLSNYSVSVFHLSNHAFFKALLFLSAGSVIHAVNDEQDMRKMGGLKNLVPFTYSTMIIGSLTLMGFPFLAGFYSKDLILEVAYGKYNSTGHFCYFLGTTGAFLTAFYSIRLIYLTFLSKPTGFKKTICCALDSGQSICIALGCLAILSLFIGYLTKDLLVGLGSDFFGNAIYVSVKNLNMFDAEFIPSFYKTLPVSLSLCGLLLGFVLYNFKSKELFLLKISDFGKKYYSFLNRKWFFDKIYNNCLGQVFFRFGYSTSYKFIDRGIFETLGPTGLSLVSLRIASNLHKTQTGYLYHYTLAILIGLTLFISIRQMLFFMEHLLDYRLYVFIFALAFFSTNQKERI</sequence>
<dbReference type="Pfam" id="PF00361">
    <property type="entry name" value="Proton_antipo_M"/>
    <property type="match status" value="1"/>
</dbReference>
<dbReference type="NCBIfam" id="NF005141">
    <property type="entry name" value="PRK06590.1"/>
    <property type="match status" value="1"/>
</dbReference>
<keyword evidence="17" id="KW-0732">Signal</keyword>
<keyword evidence="10 16" id="KW-1133">Transmembrane helix</keyword>
<reference evidence="21" key="1">
    <citation type="journal article" date="2011" name="Gene">
        <title>Complex repeat structures and novel features in the mitochondrial genomes of the diatoms Phaeodactylum tricornutum and Thalassiosira pseudonana.</title>
        <authorList>
            <person name="Oudot-Le Secq M.P."/>
            <person name="Green B.R."/>
        </authorList>
    </citation>
    <scope>NUCLEOTIDE SEQUENCE</scope>
</reference>
<dbReference type="GO" id="GO:0003954">
    <property type="term" value="F:NADH dehydrogenase activity"/>
    <property type="evidence" value="ECO:0007669"/>
    <property type="project" value="TreeGrafter"/>
</dbReference>
<comment type="subcellular location">
    <subcellularLocation>
        <location evidence="1">Mitochondrion inner membrane</location>
        <topology evidence="1">Multi-pass membrane protein</topology>
    </subcellularLocation>
</comment>
<geneLocation type="mitochondrion" evidence="21"/>
<evidence type="ECO:0000256" key="2">
    <source>
        <dbReference type="ARBA" id="ARBA00012944"/>
    </source>
</evidence>
<feature type="transmembrane region" description="Helical" evidence="16">
    <location>
        <begin position="464"/>
        <end position="482"/>
    </location>
</feature>
<accession>F1DGQ5</accession>
<evidence type="ECO:0000256" key="15">
    <source>
        <dbReference type="ARBA" id="ARBA00049551"/>
    </source>
</evidence>
<dbReference type="Pfam" id="PF06455">
    <property type="entry name" value="NADH5_C"/>
    <property type="match status" value="1"/>
</dbReference>
<evidence type="ECO:0000256" key="13">
    <source>
        <dbReference type="ARBA" id="ARBA00023128"/>
    </source>
</evidence>
<evidence type="ECO:0000313" key="22">
    <source>
        <dbReference type="EMBL" id="QII42438.1"/>
    </source>
</evidence>
<name>F1DGQ5_PHATR</name>
<feature type="transmembrane region" description="Helical" evidence="16">
    <location>
        <begin position="621"/>
        <end position="642"/>
    </location>
</feature>
<comment type="similarity">
    <text evidence="16">Belongs to the complex I subunit 5 family.</text>
</comment>
<dbReference type="EMBL" id="HQ840789">
    <property type="protein sequence ID" value="ADY18533.1"/>
    <property type="molecule type" value="Genomic_DNA"/>
</dbReference>
<proteinExistence type="inferred from homology"/>
<keyword evidence="13 16" id="KW-0496">Mitochondrion</keyword>
<evidence type="ECO:0000256" key="1">
    <source>
        <dbReference type="ARBA" id="ARBA00004448"/>
    </source>
</evidence>
<dbReference type="PANTHER" id="PTHR42829">
    <property type="entry name" value="NADH-UBIQUINONE OXIDOREDUCTASE CHAIN 5"/>
    <property type="match status" value="1"/>
</dbReference>
<dbReference type="PRINTS" id="PR01434">
    <property type="entry name" value="NADHDHGNASE5"/>
</dbReference>
<keyword evidence="6 16" id="KW-0812">Transmembrane</keyword>
<dbReference type="GO" id="GO:0015990">
    <property type="term" value="P:electron transport coupled proton transport"/>
    <property type="evidence" value="ECO:0007669"/>
    <property type="project" value="TreeGrafter"/>
</dbReference>
<keyword evidence="9" id="KW-0249">Electron transport</keyword>
<dbReference type="RefSeq" id="YP_005090357.1">
    <property type="nucleotide sequence ID" value="NC_016739.1"/>
</dbReference>
<evidence type="ECO:0000256" key="16">
    <source>
        <dbReference type="RuleBase" id="RU003404"/>
    </source>
</evidence>
<protein>
    <recommendedName>
        <fullName evidence="3 16">NADH-ubiquinone oxidoreductase chain 5</fullName>
        <ecNumber evidence="2 16">7.1.1.2</ecNumber>
    </recommendedName>
</protein>
<dbReference type="PRINTS" id="PR01435">
    <property type="entry name" value="NPOXDRDTASE5"/>
</dbReference>
<feature type="transmembrane region" description="Helical" evidence="16">
    <location>
        <begin position="209"/>
        <end position="232"/>
    </location>
</feature>
<feature type="domain" description="NADH dehydrogenase subunit 5 C-terminal" evidence="20">
    <location>
        <begin position="434"/>
        <end position="636"/>
    </location>
</feature>
<dbReference type="GO" id="GO:0008137">
    <property type="term" value="F:NADH dehydrogenase (ubiquinone) activity"/>
    <property type="evidence" value="ECO:0007669"/>
    <property type="project" value="UniProtKB-EC"/>
</dbReference>
<evidence type="ECO:0000256" key="6">
    <source>
        <dbReference type="ARBA" id="ARBA00022692"/>
    </source>
</evidence>
<dbReference type="Pfam" id="PF00662">
    <property type="entry name" value="Proton_antipo_N"/>
    <property type="match status" value="1"/>
</dbReference>
<evidence type="ECO:0000256" key="11">
    <source>
        <dbReference type="ARBA" id="ARBA00023027"/>
    </source>
</evidence>
<reference evidence="22" key="3">
    <citation type="submission" date="2020-01" db="EMBL/GenBank/DDBJ databases">
        <authorList>
            <person name="Liu L."/>
        </authorList>
    </citation>
    <scope>NUCLEOTIDE SEQUENCE</scope>
    <source>
        <strain evidence="22">ICE-H</strain>
    </source>
</reference>
<dbReference type="AlphaFoldDB" id="F1DGQ5"/>
<dbReference type="InterPro" id="IPR018393">
    <property type="entry name" value="NADHpl_OxRdtase_5_subgr"/>
</dbReference>
<dbReference type="InterPro" id="IPR001516">
    <property type="entry name" value="Proton_antipo_N"/>
</dbReference>
<feature type="transmembrane region" description="Helical" evidence="16">
    <location>
        <begin position="26"/>
        <end position="48"/>
    </location>
</feature>
<keyword evidence="8" id="KW-1278">Translocase</keyword>
<keyword evidence="7" id="KW-0999">Mitochondrion inner membrane</keyword>
<evidence type="ECO:0000256" key="7">
    <source>
        <dbReference type="ARBA" id="ARBA00022792"/>
    </source>
</evidence>
<dbReference type="PANTHER" id="PTHR42829:SF2">
    <property type="entry name" value="NADH-UBIQUINONE OXIDOREDUCTASE CHAIN 5"/>
    <property type="match status" value="1"/>
</dbReference>
<dbReference type="Gene3D" id="1.20.5.2700">
    <property type="match status" value="1"/>
</dbReference>
<evidence type="ECO:0000256" key="3">
    <source>
        <dbReference type="ARBA" id="ARBA00021096"/>
    </source>
</evidence>
<evidence type="ECO:0000256" key="12">
    <source>
        <dbReference type="ARBA" id="ARBA00023075"/>
    </source>
</evidence>
<evidence type="ECO:0000259" key="20">
    <source>
        <dbReference type="Pfam" id="PF06455"/>
    </source>
</evidence>
<dbReference type="GO" id="GO:0042773">
    <property type="term" value="P:ATP synthesis coupled electron transport"/>
    <property type="evidence" value="ECO:0007669"/>
    <property type="project" value="InterPro"/>
</dbReference>
<evidence type="ECO:0000256" key="14">
    <source>
        <dbReference type="ARBA" id="ARBA00023136"/>
    </source>
</evidence>